<proteinExistence type="predicted"/>
<dbReference type="AlphaFoldDB" id="A0A1Y0EM27"/>
<accession>A0A1Y0EM27</accession>
<evidence type="ECO:0008006" key="4">
    <source>
        <dbReference type="Google" id="ProtNLM"/>
    </source>
</evidence>
<sequence>MSAHLSPLCLVVSEPHRGARWRRIAALVTGRSAAARLLADHATAVGAAWRVQGQPHASVCAPQGGGQPLTSRGLTLRTEPLHSAPAKDAAPHGDLVGGPVGSVFGDPFVHPFGSPFENLRGDALGHPFEDPGRTAAPDSAPDSAVTYWHLREADGPQVLVLSPAQRQTVQVVHGRLWLTAEGRADDQVLQAGQAVTLCGPGRLRLGALVLASDGPRGARRAGQGRGPTPDGAFAEPGACVLRLTRDVP</sequence>
<dbReference type="Pfam" id="PF11142">
    <property type="entry name" value="DUF2917"/>
    <property type="match status" value="1"/>
</dbReference>
<reference evidence="2 3" key="1">
    <citation type="submission" date="2017-05" db="EMBL/GenBank/DDBJ databases">
        <authorList>
            <person name="Song R."/>
            <person name="Chenine A.L."/>
            <person name="Ruprecht R.M."/>
        </authorList>
    </citation>
    <scope>NUCLEOTIDE SEQUENCE [LARGE SCALE GENOMIC DNA]</scope>
    <source>
        <strain evidence="2 3">DSM 26136</strain>
    </source>
</reference>
<feature type="region of interest" description="Disordered" evidence="1">
    <location>
        <begin position="214"/>
        <end position="235"/>
    </location>
</feature>
<name>A0A1Y0EM27_9BURK</name>
<gene>
    <name evidence="2" type="ORF">CCO03_06995</name>
</gene>
<dbReference type="InterPro" id="IPR021317">
    <property type="entry name" value="DUF2917"/>
</dbReference>
<evidence type="ECO:0000256" key="1">
    <source>
        <dbReference type="SAM" id="MobiDB-lite"/>
    </source>
</evidence>
<keyword evidence="3" id="KW-1185">Reference proteome</keyword>
<organism evidence="2 3">
    <name type="scientific">Comamonas serinivorans</name>
    <dbReference type="NCBI Taxonomy" id="1082851"/>
    <lineage>
        <taxon>Bacteria</taxon>
        <taxon>Pseudomonadati</taxon>
        <taxon>Pseudomonadota</taxon>
        <taxon>Betaproteobacteria</taxon>
        <taxon>Burkholderiales</taxon>
        <taxon>Comamonadaceae</taxon>
        <taxon>Comamonas</taxon>
    </lineage>
</organism>
<dbReference type="Proteomes" id="UP000196138">
    <property type="component" value="Chromosome"/>
</dbReference>
<evidence type="ECO:0000313" key="2">
    <source>
        <dbReference type="EMBL" id="ARU04458.1"/>
    </source>
</evidence>
<dbReference type="EMBL" id="CP021455">
    <property type="protein sequence ID" value="ARU04458.1"/>
    <property type="molecule type" value="Genomic_DNA"/>
</dbReference>
<evidence type="ECO:0000313" key="3">
    <source>
        <dbReference type="Proteomes" id="UP000196138"/>
    </source>
</evidence>
<dbReference type="KEGG" id="cser:CCO03_06995"/>
<protein>
    <recommendedName>
        <fullName evidence="4">DUF2917 domain-containing protein</fullName>
    </recommendedName>
</protein>